<comment type="subunit">
    <text evidence="3">Homodimer.</text>
</comment>
<dbReference type="PANTHER" id="PTHR48083:SF13">
    <property type="entry name" value="ACYL-COA DEHYDROGENASE FAMILY MEMBER 11"/>
    <property type="match status" value="1"/>
</dbReference>
<evidence type="ECO:0000256" key="7">
    <source>
        <dbReference type="RuleBase" id="RU362125"/>
    </source>
</evidence>
<dbReference type="InterPro" id="IPR009100">
    <property type="entry name" value="AcylCoA_DH/oxidase_NM_dom_sf"/>
</dbReference>
<feature type="domain" description="Acyl-CoA oxidase/dehydrogenase middle" evidence="9">
    <location>
        <begin position="128"/>
        <end position="206"/>
    </location>
</feature>
<dbReference type="SUPFAM" id="SSF47203">
    <property type="entry name" value="Acyl-CoA dehydrogenase C-terminal domain-like"/>
    <property type="match status" value="1"/>
</dbReference>
<evidence type="ECO:0000256" key="5">
    <source>
        <dbReference type="ARBA" id="ARBA00022827"/>
    </source>
</evidence>
<dbReference type="InterPro" id="IPR050741">
    <property type="entry name" value="Acyl-CoA_dehydrogenase"/>
</dbReference>
<feature type="domain" description="Acyl-CoA dehydrogenase/oxidase C-terminal" evidence="8">
    <location>
        <begin position="242"/>
        <end position="393"/>
    </location>
</feature>
<name>A0A2V4B395_9PSEU</name>
<dbReference type="Pfam" id="PF00441">
    <property type="entry name" value="Acyl-CoA_dh_1"/>
    <property type="match status" value="1"/>
</dbReference>
<evidence type="ECO:0000259" key="9">
    <source>
        <dbReference type="Pfam" id="PF02770"/>
    </source>
</evidence>
<dbReference type="InterPro" id="IPR037069">
    <property type="entry name" value="AcylCoA_DH/ox_N_sf"/>
</dbReference>
<dbReference type="Gene3D" id="2.40.110.10">
    <property type="entry name" value="Butyryl-CoA Dehydrogenase, subunit A, domain 2"/>
    <property type="match status" value="1"/>
</dbReference>
<sequence length="439" mass="48425">MSWEFSTEPEFGEQLAWMREFVDETIAPLETLDLDDDAFRTAIAPLQREVKARGLWAAHLDPELGGQGFGQVKLGLMHEVIGRSRLAPYVFGNQPPDSGNSEILARFGSSEQKERYLFPLLAGTMRSAYAMTEPDAGADPTLLTTAAVQDGADWVLDGRKWFITNASVADFFIVMAVTDPDAQPHWRASQFLVPAGTAGLSVERELGSMEDPRPRPDRLDNHAEMTLAGVRVPGGAMLGERGAGFSIAQSRLGPGRIHHCMRWVGQAQRALDMLCERALYRFSHGSVLAEKQTVQNWIAESWAELNALRLMTLQAAWVIDTHGVRAATTHISAIKFWGAGVLHDVIDRALQAHGSLGYSSDLPLEDMYRRARAARIYDGPDEVHRQAVARRVLRGYAAPGDHRPTELAPARRIQAERLVAELSQPLQHGGGDRGGARRR</sequence>
<keyword evidence="6 7" id="KW-0560">Oxidoreductase</keyword>
<keyword evidence="4 7" id="KW-0285">Flavoprotein</keyword>
<dbReference type="SUPFAM" id="SSF56645">
    <property type="entry name" value="Acyl-CoA dehydrogenase NM domain-like"/>
    <property type="match status" value="1"/>
</dbReference>
<dbReference type="GO" id="GO:0003995">
    <property type="term" value="F:acyl-CoA dehydrogenase activity"/>
    <property type="evidence" value="ECO:0007669"/>
    <property type="project" value="TreeGrafter"/>
</dbReference>
<dbReference type="Gene3D" id="1.10.540.10">
    <property type="entry name" value="Acyl-CoA dehydrogenase/oxidase, N-terminal domain"/>
    <property type="match status" value="1"/>
</dbReference>
<dbReference type="GO" id="GO:0005737">
    <property type="term" value="C:cytoplasm"/>
    <property type="evidence" value="ECO:0007669"/>
    <property type="project" value="TreeGrafter"/>
</dbReference>
<reference evidence="11 12" key="1">
    <citation type="submission" date="2016-07" db="EMBL/GenBank/DDBJ databases">
        <title>Draft genome sequence of Prauserella muralis DSM 45305, isolated from a mould-covered wall in an indoor environment.</title>
        <authorList>
            <person name="Ruckert C."/>
            <person name="Albersmeier A."/>
            <person name="Jiang C.-L."/>
            <person name="Jiang Y."/>
            <person name="Kalinowski J."/>
            <person name="Schneider O."/>
            <person name="Winkler A."/>
            <person name="Zotchev S.B."/>
        </authorList>
    </citation>
    <scope>NUCLEOTIDE SEQUENCE [LARGE SCALE GENOMIC DNA]</scope>
    <source>
        <strain evidence="11 12">DSM 45305</strain>
    </source>
</reference>
<comment type="cofactor">
    <cofactor evidence="1 7">
        <name>FAD</name>
        <dbReference type="ChEBI" id="CHEBI:57692"/>
    </cofactor>
</comment>
<evidence type="ECO:0000256" key="6">
    <source>
        <dbReference type="ARBA" id="ARBA00023002"/>
    </source>
</evidence>
<dbReference type="InterPro" id="IPR036250">
    <property type="entry name" value="AcylCo_DH-like_C"/>
</dbReference>
<dbReference type="InterPro" id="IPR006091">
    <property type="entry name" value="Acyl-CoA_Oxase/DH_mid-dom"/>
</dbReference>
<evidence type="ECO:0000256" key="4">
    <source>
        <dbReference type="ARBA" id="ARBA00022630"/>
    </source>
</evidence>
<evidence type="ECO:0000259" key="8">
    <source>
        <dbReference type="Pfam" id="PF00441"/>
    </source>
</evidence>
<dbReference type="RefSeq" id="WP_112281885.1">
    <property type="nucleotide sequence ID" value="NZ_MASW01000002.1"/>
</dbReference>
<evidence type="ECO:0000256" key="1">
    <source>
        <dbReference type="ARBA" id="ARBA00001974"/>
    </source>
</evidence>
<dbReference type="Pfam" id="PF02770">
    <property type="entry name" value="Acyl-CoA_dh_M"/>
    <property type="match status" value="1"/>
</dbReference>
<gene>
    <name evidence="11" type="ORF">BAY60_16015</name>
</gene>
<dbReference type="InterPro" id="IPR009075">
    <property type="entry name" value="AcylCo_DH/oxidase_C"/>
</dbReference>
<dbReference type="PANTHER" id="PTHR48083">
    <property type="entry name" value="MEDIUM-CHAIN SPECIFIC ACYL-COA DEHYDROGENASE, MITOCHONDRIAL-RELATED"/>
    <property type="match status" value="1"/>
</dbReference>
<evidence type="ECO:0000256" key="3">
    <source>
        <dbReference type="ARBA" id="ARBA00011738"/>
    </source>
</evidence>
<protein>
    <submittedName>
        <fullName evidence="11">Acyl-CoA dehydrogenase</fullName>
    </submittedName>
</protein>
<organism evidence="11 12">
    <name type="scientific">Prauserella muralis</name>
    <dbReference type="NCBI Taxonomy" id="588067"/>
    <lineage>
        <taxon>Bacteria</taxon>
        <taxon>Bacillati</taxon>
        <taxon>Actinomycetota</taxon>
        <taxon>Actinomycetes</taxon>
        <taxon>Pseudonocardiales</taxon>
        <taxon>Pseudonocardiaceae</taxon>
        <taxon>Prauserella</taxon>
    </lineage>
</organism>
<dbReference type="InterPro" id="IPR046373">
    <property type="entry name" value="Acyl-CoA_Oxase/DH_mid-dom_sf"/>
</dbReference>
<dbReference type="Gene3D" id="1.20.140.10">
    <property type="entry name" value="Butyryl-CoA Dehydrogenase, subunit A, domain 3"/>
    <property type="match status" value="1"/>
</dbReference>
<proteinExistence type="inferred from homology"/>
<dbReference type="OrthoDB" id="8876745at2"/>
<accession>A0A2V4B395</accession>
<evidence type="ECO:0000313" key="11">
    <source>
        <dbReference type="EMBL" id="PXY27868.1"/>
    </source>
</evidence>
<evidence type="ECO:0000313" key="12">
    <source>
        <dbReference type="Proteomes" id="UP000249915"/>
    </source>
</evidence>
<comment type="similarity">
    <text evidence="2 7">Belongs to the acyl-CoA dehydrogenase family.</text>
</comment>
<keyword evidence="5 7" id="KW-0274">FAD</keyword>
<dbReference type="GO" id="GO:0050660">
    <property type="term" value="F:flavin adenine dinucleotide binding"/>
    <property type="evidence" value="ECO:0007669"/>
    <property type="project" value="InterPro"/>
</dbReference>
<dbReference type="FunFam" id="2.40.110.10:FF:000002">
    <property type="entry name" value="Acyl-CoA dehydrogenase fadE12"/>
    <property type="match status" value="1"/>
</dbReference>
<comment type="caution">
    <text evidence="11">The sequence shown here is derived from an EMBL/GenBank/DDBJ whole genome shotgun (WGS) entry which is preliminary data.</text>
</comment>
<dbReference type="Proteomes" id="UP000249915">
    <property type="component" value="Unassembled WGS sequence"/>
</dbReference>
<feature type="domain" description="Acyl-CoA dehydrogenase/oxidase N-terminal" evidence="10">
    <location>
        <begin position="17"/>
        <end position="123"/>
    </location>
</feature>
<evidence type="ECO:0000259" key="10">
    <source>
        <dbReference type="Pfam" id="PF02771"/>
    </source>
</evidence>
<keyword evidence="12" id="KW-1185">Reference proteome</keyword>
<dbReference type="AlphaFoldDB" id="A0A2V4B395"/>
<dbReference type="GO" id="GO:0033539">
    <property type="term" value="P:fatty acid beta-oxidation using acyl-CoA dehydrogenase"/>
    <property type="evidence" value="ECO:0007669"/>
    <property type="project" value="TreeGrafter"/>
</dbReference>
<dbReference type="InterPro" id="IPR013786">
    <property type="entry name" value="AcylCoA_DH/ox_N"/>
</dbReference>
<evidence type="ECO:0000256" key="2">
    <source>
        <dbReference type="ARBA" id="ARBA00009347"/>
    </source>
</evidence>
<dbReference type="Pfam" id="PF02771">
    <property type="entry name" value="Acyl-CoA_dh_N"/>
    <property type="match status" value="1"/>
</dbReference>
<dbReference type="EMBL" id="MASW01000002">
    <property type="protein sequence ID" value="PXY27868.1"/>
    <property type="molecule type" value="Genomic_DNA"/>
</dbReference>